<dbReference type="EMBL" id="BK010471">
    <property type="protein sequence ID" value="DAB41567.1"/>
    <property type="molecule type" value="Genomic_DNA"/>
</dbReference>
<proteinExistence type="predicted"/>
<name>A0A348JCS2_9CAUD</name>
<gene>
    <name evidence="1" type="primary">KP06_gp49</name>
</gene>
<evidence type="ECO:0008006" key="3">
    <source>
        <dbReference type="Google" id="ProtNLM"/>
    </source>
</evidence>
<reference evidence="1 2" key="1">
    <citation type="journal article" date="2014" name="Nat. Commun.">
        <title>A highly abundant bacteriophage discovered in the unknown sequences of human faecal metagenomes.</title>
        <authorList>
            <person name="Dutilh B.E."/>
            <person name="Cassman N."/>
            <person name="McNair K."/>
            <person name="Sanchez S.E."/>
            <person name="Silva G.G."/>
            <person name="Boling L."/>
            <person name="Barr J.J."/>
            <person name="Speth D.R."/>
            <person name="Seguritan V."/>
            <person name="Aziz R.K."/>
            <person name="Felts B."/>
            <person name="Dinsdale E.A."/>
            <person name="Mokili J.L."/>
            <person name="Edwards R.A."/>
        </authorList>
    </citation>
    <scope>NUCLEOTIDE SEQUENCE [LARGE SCALE GENOMIC DNA]</scope>
</reference>
<sequence length="1503" mass="174356">MNIQKKLSLNKHPGDCVPYSLVAAKNVKVSNDNRMIVNEEGLEDCKAIANSIHEDGINNFKIVGVIPTSTELILFIVNTDSNESYIYRYNEQADNCYRVNSNWKYNGGKIKGTYTYNVKNHLIVAIAESDASIDVPLKTINIDLDSDRPDSEMSVIPQITLPTISGLNYVSGGAYKGFYFIFIRYKIDKTNYTKWYSIGFPIFNDVIIPQVINKVCFRKTNVYEPKDEPNGYCYGNTDSFSDSKDICNQTFEINISGGRSGLYQLGFIVCKKDSTQAFRTDDLNNNIFKFSRDVLVEYNVADLTTDYYNYYNVGNIINYKNRVYIANYNEHTDNDDRTLNNGKTLEEAVKDITIKLRNKAVNAYYNDYITVNAVSEKGPYFKMASLQITGTADWQIKDINKVFNNNQYPFRTFRTLFNDTVIQGIAAHEYLKINYNAKIKVGSRGSHNLKEYLACHCFIIPTSYKYENNQSVYTLPSTVKIACYVYNGTGFTEDAVFTSGQVLFGDTIFDIDNCKMRITHSIIEPSYDFNERKKNDTLIPGEVYNFFIHFVDKYGDASRGYKLSNKDKYINNIVNDGSHCTIITFNWNNQGNGNIPYWAVISGDIPISTISSNVKRYIANHKIVVYTAEPINNPTTNILLNSSGELEAANKDELYTLISNYFIDYQDKDKYNDLYVYQVINSGSYTPCSNQVIGAIGVDNEAKFGYYENINGDELFRIPDLIFDAEAIGGEHTRGFIYNMNNTFNKFYIRANIDTTLWNQIKELGYVGWFISYEKVEPITRYTGLLTRKDYCNIASNVTWQDSSWGTKPGFVANNFTSDKCYLYSGRFDIDDSIKYDFNIIRIDGKCKFEPYKEKHGVVDMVVNTTYPYSYNMPVIGVISRNEYKPINNYKLVVADSVTDSRAGKGTALEMDDYKELLLDAETMFLATVLNCTKNIYTSKEKELVRLNDVCYNGGTYSIEHGYNGRMTYDGVLIYNDNGVIMNEGNYKLYTPTNNQYYYSGDEPCWFDIPFNVYIQFPLYSDKFFESKRFNNEPSKIAFSIKEDTDKKSVAFGTFVEPKNSVDLFKDPIGNVDQYVPKLLTQYRNDIINITRFDKTIRRSNVIQDESEVNAWRIFPIEGYKNITENKGSITNLVGIGYYLLVHTQHSMFMFDISAALKTRDENVQLYQPDAFEVDYKEVFTSDKGYGGLQDDLAYIVGEFGYIFYNDDFHKLYQFDDGQLKIMDEDIKLWLDKYHPNKVRFAHDKFNNRILIKFDYTYDNINPNTKESIIESHNEVISFNYKVGSFISLHDYYFNNAWSTKTKCYFQTEHNDDRLNCPLHVFTHEYNYGRFNTHMGDDSRSLYLVSKQEVGDKPILVHNSYIDIIVNESYELIKFLEFIKYKVRKIYIPIYSDNINNLVDLREHPYAGDILRIFNEDNDTDDIDINIDKLNEFNKYKKPWYELTQYNFNYFRNAIKEHPNTVSDKLRRVYGNYFVVRFIFNNSDNKRIEFESLECAQTQFRKL</sequence>
<keyword evidence="2" id="KW-1185">Reference proteome</keyword>
<dbReference type="KEGG" id="vg:75576116"/>
<dbReference type="Proteomes" id="UP001097704">
    <property type="component" value="Segment"/>
</dbReference>
<dbReference type="GeneID" id="75576116"/>
<organism evidence="1 2">
    <name type="scientific">Carjivirus communis</name>
    <dbReference type="NCBI Taxonomy" id="2955582"/>
    <lineage>
        <taxon>Viruses</taxon>
        <taxon>Duplodnaviria</taxon>
        <taxon>Heunggongvirae</taxon>
        <taxon>Uroviricota</taxon>
        <taxon>Caudoviricetes</taxon>
        <taxon>Crassvirales</taxon>
        <taxon>Intestiviridae</taxon>
        <taxon>Crudevirinae</taxon>
        <taxon>Carjivirus</taxon>
    </lineage>
</organism>
<evidence type="ECO:0000313" key="1">
    <source>
        <dbReference type="EMBL" id="DAB41567.1"/>
    </source>
</evidence>
<dbReference type="RefSeq" id="YP_010509455.1">
    <property type="nucleotide sequence ID" value="NC_067194.1"/>
</dbReference>
<accession>A0A348JCS2</accession>
<protein>
    <recommendedName>
        <fullName evidence="3">Stabilization protein</fullName>
    </recommendedName>
</protein>
<evidence type="ECO:0000313" key="2">
    <source>
        <dbReference type="Proteomes" id="UP001097704"/>
    </source>
</evidence>